<comment type="caution">
    <text evidence="3">The sequence shown here is derived from an EMBL/GenBank/DDBJ whole genome shotgun (WGS) entry which is preliminary data.</text>
</comment>
<dbReference type="PANTHER" id="PTHR10472:SF5">
    <property type="entry name" value="D-AMINOACYL-TRNA DEACYLASE 1"/>
    <property type="match status" value="1"/>
</dbReference>
<dbReference type="GO" id="GO:0016787">
    <property type="term" value="F:hydrolase activity"/>
    <property type="evidence" value="ECO:0007669"/>
    <property type="project" value="UniProtKB-KW"/>
</dbReference>
<dbReference type="EC" id="3.1.1.-" evidence="2"/>
<reference evidence="3 4" key="1">
    <citation type="submission" date="2010-08" db="EMBL/GenBank/DDBJ databases">
        <authorList>
            <person name="Durkin A.S."/>
            <person name="Madupu R."/>
            <person name="Torralba M."/>
            <person name="Gillis M."/>
            <person name="Methe B."/>
            <person name="Sutton G."/>
            <person name="Nelson K.E."/>
        </authorList>
    </citation>
    <scope>NUCLEOTIDE SEQUENCE [LARGE SCALE GENOMIC DNA]</scope>
    <source>
        <strain evidence="3 4">PB189-T1-4</strain>
    </source>
</reference>
<comment type="catalytic activity">
    <reaction evidence="2">
        <text>a D-aminoacyl-tRNA + H2O = a tRNA + a D-alpha-amino acid + H(+)</text>
        <dbReference type="Rhea" id="RHEA:13953"/>
        <dbReference type="Rhea" id="RHEA-COMP:10123"/>
        <dbReference type="Rhea" id="RHEA-COMP:10124"/>
        <dbReference type="ChEBI" id="CHEBI:15377"/>
        <dbReference type="ChEBI" id="CHEBI:15378"/>
        <dbReference type="ChEBI" id="CHEBI:59871"/>
        <dbReference type="ChEBI" id="CHEBI:78442"/>
        <dbReference type="ChEBI" id="CHEBI:79333"/>
        <dbReference type="EC" id="3.1.1.96"/>
    </reaction>
</comment>
<comment type="subunit">
    <text evidence="2">Homodimer.</text>
</comment>
<dbReference type="Pfam" id="PF02580">
    <property type="entry name" value="Tyr_Deacylase"/>
    <property type="match status" value="1"/>
</dbReference>
<comment type="domain">
    <text evidence="2">A Gly-cisPro motif from one monomer fits into the active site of the other monomer to allow specific chiral rejection of L-amino acids.</text>
</comment>
<keyword evidence="2 3" id="KW-0378">Hydrolase</keyword>
<keyword evidence="2" id="KW-0963">Cytoplasm</keyword>
<name>A0ABN0B0Q0_9ACTN</name>
<dbReference type="InterPro" id="IPR003732">
    <property type="entry name" value="Daa-tRNA_deacyls_DTD"/>
</dbReference>
<dbReference type="PANTHER" id="PTHR10472">
    <property type="entry name" value="D-TYROSYL-TRNA TYR DEACYLASE"/>
    <property type="match status" value="1"/>
</dbReference>
<evidence type="ECO:0000313" key="3">
    <source>
        <dbReference type="EMBL" id="EFL44324.1"/>
    </source>
</evidence>
<protein>
    <recommendedName>
        <fullName evidence="2">D-aminoacyl-tRNA deacylase</fullName>
        <shortName evidence="2">DTD</shortName>
        <ecNumber evidence="2">3.1.1.96</ecNumber>
    </recommendedName>
    <alternativeName>
        <fullName evidence="2">Gly-tRNA(Ala) deacylase</fullName>
        <ecNumber evidence="2">3.1.1.-</ecNumber>
    </alternativeName>
</protein>
<dbReference type="EMBL" id="AEDQ01000017">
    <property type="protein sequence ID" value="EFL44324.1"/>
    <property type="molecule type" value="Genomic_DNA"/>
</dbReference>
<organism evidence="3 4">
    <name type="scientific">Fannyhessea vaginae PB189-T1-4</name>
    <dbReference type="NCBI Taxonomy" id="866774"/>
    <lineage>
        <taxon>Bacteria</taxon>
        <taxon>Bacillati</taxon>
        <taxon>Actinomycetota</taxon>
        <taxon>Coriobacteriia</taxon>
        <taxon>Coriobacteriales</taxon>
        <taxon>Atopobiaceae</taxon>
        <taxon>Fannyhessea</taxon>
    </lineage>
</organism>
<comment type="similarity">
    <text evidence="1 2">Belongs to the DTD family.</text>
</comment>
<keyword evidence="2" id="KW-0694">RNA-binding</keyword>
<dbReference type="EC" id="3.1.1.96" evidence="2"/>
<evidence type="ECO:0000256" key="2">
    <source>
        <dbReference type="HAMAP-Rule" id="MF_00518"/>
    </source>
</evidence>
<dbReference type="Gene3D" id="3.50.80.10">
    <property type="entry name" value="D-tyrosyl-tRNA(Tyr) deacylase"/>
    <property type="match status" value="1"/>
</dbReference>
<proteinExistence type="inferred from homology"/>
<comment type="catalytic activity">
    <reaction evidence="2">
        <text>glycyl-tRNA(Ala) + H2O = tRNA(Ala) + glycine + H(+)</text>
        <dbReference type="Rhea" id="RHEA:53744"/>
        <dbReference type="Rhea" id="RHEA-COMP:9657"/>
        <dbReference type="Rhea" id="RHEA-COMP:13640"/>
        <dbReference type="ChEBI" id="CHEBI:15377"/>
        <dbReference type="ChEBI" id="CHEBI:15378"/>
        <dbReference type="ChEBI" id="CHEBI:57305"/>
        <dbReference type="ChEBI" id="CHEBI:78442"/>
        <dbReference type="ChEBI" id="CHEBI:78522"/>
    </reaction>
</comment>
<dbReference type="HAMAP" id="MF_00518">
    <property type="entry name" value="Deacylase_Dtd"/>
    <property type="match status" value="1"/>
</dbReference>
<comment type="function">
    <text evidence="2">An aminoacyl-tRNA editing enzyme that deacylates mischarged D-aminoacyl-tRNAs. Also deacylates mischarged glycyl-tRNA(Ala), protecting cells against glycine mischarging by AlaRS. Acts via tRNA-based rather than protein-based catalysis; rejects L-amino acids rather than detecting D-amino acids in the active site. By recycling D-aminoacyl-tRNA to D-amino acids and free tRNA molecules, this enzyme counteracts the toxicity associated with the formation of D-aminoacyl-tRNA entities in vivo and helps enforce protein L-homochirality.</text>
</comment>
<dbReference type="NCBIfam" id="TIGR00256">
    <property type="entry name" value="D-aminoacyl-tRNA deacylase"/>
    <property type="match status" value="1"/>
</dbReference>
<dbReference type="InterPro" id="IPR023509">
    <property type="entry name" value="DTD-like_sf"/>
</dbReference>
<evidence type="ECO:0000313" key="4">
    <source>
        <dbReference type="Proteomes" id="UP000004431"/>
    </source>
</evidence>
<sequence>MRLVLQRVSTADVEVEGTCCGSCSMGYMILVGIAPTDTREIVEKMWEKTKHLRVFEDEQQKMNKSLLDVGGSILAISQFTLYANCRHGRRPSFTEAARPDSARELYDYFCTCIRRDGVKLGCGVFGADMTIHLTCIGPVTIMLDSNEVLSA</sequence>
<dbReference type="RefSeq" id="WP_006304036.1">
    <property type="nucleotide sequence ID" value="NZ_AEDQ01000017.1"/>
</dbReference>
<keyword evidence="2" id="KW-0820">tRNA-binding</keyword>
<dbReference type="SUPFAM" id="SSF69500">
    <property type="entry name" value="DTD-like"/>
    <property type="match status" value="1"/>
</dbReference>
<comment type="subcellular location">
    <subcellularLocation>
        <location evidence="2">Cytoplasm</location>
    </subcellularLocation>
</comment>
<dbReference type="Proteomes" id="UP000004431">
    <property type="component" value="Unassembled WGS sequence"/>
</dbReference>
<accession>A0ABN0B0Q0</accession>
<keyword evidence="4" id="KW-1185">Reference proteome</keyword>
<gene>
    <name evidence="2 3" type="primary">dtd</name>
    <name evidence="3" type="ORF">HMPREF9248_0881</name>
</gene>
<evidence type="ECO:0000256" key="1">
    <source>
        <dbReference type="ARBA" id="ARBA00009673"/>
    </source>
</evidence>
<feature type="short sequence motif" description="Gly-cisPro motif, important for rejection of L-amino acids" evidence="2">
    <location>
        <begin position="137"/>
        <end position="138"/>
    </location>
</feature>